<evidence type="ECO:0000256" key="5">
    <source>
        <dbReference type="ARBA" id="ARBA00023136"/>
    </source>
</evidence>
<dbReference type="PANTHER" id="PTHR30250:SF26">
    <property type="entry name" value="PSMA PROTEIN"/>
    <property type="match status" value="1"/>
</dbReference>
<feature type="transmembrane region" description="Helical" evidence="6">
    <location>
        <begin position="85"/>
        <end position="108"/>
    </location>
</feature>
<dbReference type="GO" id="GO:0005886">
    <property type="term" value="C:plasma membrane"/>
    <property type="evidence" value="ECO:0007669"/>
    <property type="project" value="UniProtKB-SubCell"/>
</dbReference>
<feature type="transmembrane region" description="Helical" evidence="6">
    <location>
        <begin position="12"/>
        <end position="35"/>
    </location>
</feature>
<organism evidence="7 8">
    <name type="scientific">Elstera cyanobacteriorum</name>
    <dbReference type="NCBI Taxonomy" id="2022747"/>
    <lineage>
        <taxon>Bacteria</taxon>
        <taxon>Pseudomonadati</taxon>
        <taxon>Pseudomonadota</taxon>
        <taxon>Alphaproteobacteria</taxon>
        <taxon>Rhodospirillales</taxon>
        <taxon>Rhodospirillaceae</taxon>
        <taxon>Elstera</taxon>
    </lineage>
</organism>
<keyword evidence="5 6" id="KW-0472">Membrane</keyword>
<dbReference type="EMBL" id="NOXS01000034">
    <property type="protein sequence ID" value="OYQ17320.1"/>
    <property type="molecule type" value="Genomic_DNA"/>
</dbReference>
<evidence type="ECO:0000256" key="4">
    <source>
        <dbReference type="ARBA" id="ARBA00022989"/>
    </source>
</evidence>
<feature type="transmembrane region" description="Helical" evidence="6">
    <location>
        <begin position="128"/>
        <end position="149"/>
    </location>
</feature>
<evidence type="ECO:0000313" key="7">
    <source>
        <dbReference type="EMBL" id="OYQ17320.1"/>
    </source>
</evidence>
<name>A0A255XM21_9PROT</name>
<dbReference type="Pfam" id="PF01943">
    <property type="entry name" value="Polysacc_synt"/>
    <property type="match status" value="1"/>
</dbReference>
<accession>A0A255XM21</accession>
<gene>
    <name evidence="7" type="ORF">CHR90_15245</name>
</gene>
<feature type="transmembrane region" description="Helical" evidence="6">
    <location>
        <begin position="349"/>
        <end position="368"/>
    </location>
</feature>
<feature type="transmembrane region" description="Helical" evidence="6">
    <location>
        <begin position="443"/>
        <end position="462"/>
    </location>
</feature>
<dbReference type="PANTHER" id="PTHR30250">
    <property type="entry name" value="PST FAMILY PREDICTED COLANIC ACID TRANSPORTER"/>
    <property type="match status" value="1"/>
</dbReference>
<feature type="transmembrane region" description="Helical" evidence="6">
    <location>
        <begin position="468"/>
        <end position="488"/>
    </location>
</feature>
<evidence type="ECO:0000256" key="6">
    <source>
        <dbReference type="SAM" id="Phobius"/>
    </source>
</evidence>
<comment type="caution">
    <text evidence="7">The sequence shown here is derived from an EMBL/GenBank/DDBJ whole genome shotgun (WGS) entry which is preliminary data.</text>
</comment>
<comment type="subcellular location">
    <subcellularLocation>
        <location evidence="1">Cell membrane</location>
        <topology evidence="1">Multi-pass membrane protein</topology>
    </subcellularLocation>
</comment>
<protein>
    <recommendedName>
        <fullName evidence="9">Polysaccharide biosynthesis protein C-terminal domain-containing protein</fullName>
    </recommendedName>
</protein>
<evidence type="ECO:0000313" key="8">
    <source>
        <dbReference type="Proteomes" id="UP000216361"/>
    </source>
</evidence>
<keyword evidence="3 6" id="KW-0812">Transmembrane</keyword>
<feature type="transmembrane region" description="Helical" evidence="6">
    <location>
        <begin position="412"/>
        <end position="431"/>
    </location>
</feature>
<proteinExistence type="predicted"/>
<dbReference type="AlphaFoldDB" id="A0A255XM21"/>
<keyword evidence="4 6" id="KW-1133">Transmembrane helix</keyword>
<dbReference type="InterPro" id="IPR002797">
    <property type="entry name" value="Polysacc_synth"/>
</dbReference>
<feature type="transmembrane region" description="Helical" evidence="6">
    <location>
        <begin position="41"/>
        <end position="65"/>
    </location>
</feature>
<evidence type="ECO:0000256" key="2">
    <source>
        <dbReference type="ARBA" id="ARBA00022475"/>
    </source>
</evidence>
<evidence type="ECO:0000256" key="1">
    <source>
        <dbReference type="ARBA" id="ARBA00004651"/>
    </source>
</evidence>
<feature type="transmembrane region" description="Helical" evidence="6">
    <location>
        <begin position="187"/>
        <end position="206"/>
    </location>
</feature>
<dbReference type="OrthoDB" id="7605542at2"/>
<evidence type="ECO:0008006" key="9">
    <source>
        <dbReference type="Google" id="ProtNLM"/>
    </source>
</evidence>
<keyword evidence="8" id="KW-1185">Reference proteome</keyword>
<dbReference type="Proteomes" id="UP000216361">
    <property type="component" value="Unassembled WGS sequence"/>
</dbReference>
<feature type="transmembrane region" description="Helical" evidence="6">
    <location>
        <begin position="380"/>
        <end position="406"/>
    </location>
</feature>
<sequence>MTAPRRLKRNALSNFAGLMTISLLPLLASILYVPLLGADRFGIVGAASFLLTFGISLDIGLGRAVTRRFAQAATQTAPGAPPQDYLATAHLLFLGLLLPFSAAVMLGADFLTRRWLVIPPALHDEAEHALWLLGPVIFLHGFRVMDLAALNGIERQGLSNFLQAGSLAVRLLLSLLVLLVIDRSILALLLTWLGAVLAEMLVIGLVTRHCLRRQGFPGGGWPRIALAGPLIRSARSDGTSTLVSITTNFADKLVLSRLLPIDLFGLYHIVSTLAAAPTRLTAPIAFAAFPRWIAQQADGDRDGFTSSYHAAAQIAGALILPTTIAGLLFAPRVLAALFPTVTVPPDLILAFRLLVIAGAASALNMLPYMAQLALGTTRVLFWQAILSGAVYLPLVLVATPIVGLFLPIGARLLLDVSSFALFLGVAARALLPGEMGRLLRDALAAPLLGAALPCLIGAYGLQGAPLTSLNFALAILTGGFAVVGALLATPAGRRQIRRLLKWRRG</sequence>
<keyword evidence="2" id="KW-1003">Cell membrane</keyword>
<feature type="transmembrane region" description="Helical" evidence="6">
    <location>
        <begin position="161"/>
        <end position="181"/>
    </location>
</feature>
<feature type="transmembrane region" description="Helical" evidence="6">
    <location>
        <begin position="310"/>
        <end position="329"/>
    </location>
</feature>
<reference evidence="7 8" key="1">
    <citation type="submission" date="2017-07" db="EMBL/GenBank/DDBJ databases">
        <title>Elstera cyanobacteriorum sp. nov., a novel bacterium isolated from cyanobacterial aggregates in a eutrophic lake.</title>
        <authorList>
            <person name="Cai H."/>
        </authorList>
    </citation>
    <scope>NUCLEOTIDE SEQUENCE [LARGE SCALE GENOMIC DNA]</scope>
    <source>
        <strain evidence="7 8">TH019</strain>
    </source>
</reference>
<evidence type="ECO:0000256" key="3">
    <source>
        <dbReference type="ARBA" id="ARBA00022692"/>
    </source>
</evidence>
<dbReference type="InterPro" id="IPR050833">
    <property type="entry name" value="Poly_Biosynth_Transport"/>
</dbReference>
<dbReference type="RefSeq" id="WP_094409946.1">
    <property type="nucleotide sequence ID" value="NZ_BMJZ01000005.1"/>
</dbReference>